<protein>
    <recommendedName>
        <fullName evidence="4">Photosynthesis system II assembly factor Ycf48/Hcf136-like domain-containing protein</fullName>
    </recommendedName>
</protein>
<dbReference type="EMBL" id="BMLS01000003">
    <property type="protein sequence ID" value="GGO69486.1"/>
    <property type="molecule type" value="Genomic_DNA"/>
</dbReference>
<dbReference type="InterPro" id="IPR036278">
    <property type="entry name" value="Sialidase_sf"/>
</dbReference>
<dbReference type="GO" id="GO:0009523">
    <property type="term" value="C:photosystem II"/>
    <property type="evidence" value="ECO:0007669"/>
    <property type="project" value="UniProtKB-KW"/>
</dbReference>
<organism evidence="5 6">
    <name type="scientific">Bowmanella pacifica</name>
    <dbReference type="NCBI Taxonomy" id="502051"/>
    <lineage>
        <taxon>Bacteria</taxon>
        <taxon>Pseudomonadati</taxon>
        <taxon>Pseudomonadota</taxon>
        <taxon>Gammaproteobacteria</taxon>
        <taxon>Alteromonadales</taxon>
        <taxon>Alteromonadaceae</taxon>
        <taxon>Bowmanella</taxon>
    </lineage>
</organism>
<dbReference type="InterPro" id="IPR015943">
    <property type="entry name" value="WD40/YVTN_repeat-like_dom_sf"/>
</dbReference>
<dbReference type="GO" id="GO:0015979">
    <property type="term" value="P:photosynthesis"/>
    <property type="evidence" value="ECO:0007669"/>
    <property type="project" value="UniProtKB-KW"/>
</dbReference>
<dbReference type="PANTHER" id="PTHR47199">
    <property type="entry name" value="PHOTOSYSTEM II STABILITY/ASSEMBLY FACTOR HCF136, CHLOROPLASTIC"/>
    <property type="match status" value="1"/>
</dbReference>
<proteinExistence type="predicted"/>
<dbReference type="Proteomes" id="UP000606935">
    <property type="component" value="Unassembled WGS sequence"/>
</dbReference>
<dbReference type="Gene3D" id="2.130.10.10">
    <property type="entry name" value="YVTN repeat-like/Quinoprotein amine dehydrogenase"/>
    <property type="match status" value="1"/>
</dbReference>
<feature type="domain" description="Photosynthesis system II assembly factor Ycf48/Hcf136-like" evidence="4">
    <location>
        <begin position="105"/>
        <end position="213"/>
    </location>
</feature>
<keyword evidence="6" id="KW-1185">Reference proteome</keyword>
<feature type="signal peptide" evidence="3">
    <location>
        <begin position="1"/>
        <end position="20"/>
    </location>
</feature>
<dbReference type="PANTHER" id="PTHR47199:SF2">
    <property type="entry name" value="PHOTOSYSTEM II STABILITY_ASSEMBLY FACTOR HCF136, CHLOROPLASTIC"/>
    <property type="match status" value="1"/>
</dbReference>
<feature type="chain" id="PRO_5036906274" description="Photosynthesis system II assembly factor Ycf48/Hcf136-like domain-containing protein" evidence="3">
    <location>
        <begin position="21"/>
        <end position="320"/>
    </location>
</feature>
<dbReference type="InterPro" id="IPR028203">
    <property type="entry name" value="PSII_CF48-like_dom"/>
</dbReference>
<gene>
    <name evidence="5" type="ORF">GCM10010982_20760</name>
</gene>
<name>A0A917YY82_9ALTE</name>
<reference evidence="5" key="1">
    <citation type="journal article" date="2014" name="Int. J. Syst. Evol. Microbiol.">
        <title>Complete genome sequence of Corynebacterium casei LMG S-19264T (=DSM 44701T), isolated from a smear-ripened cheese.</title>
        <authorList>
            <consortium name="US DOE Joint Genome Institute (JGI-PGF)"/>
            <person name="Walter F."/>
            <person name="Albersmeier A."/>
            <person name="Kalinowski J."/>
            <person name="Ruckert C."/>
        </authorList>
    </citation>
    <scope>NUCLEOTIDE SEQUENCE</scope>
    <source>
        <strain evidence="5">CGMCC 1.7086</strain>
    </source>
</reference>
<evidence type="ECO:0000256" key="1">
    <source>
        <dbReference type="ARBA" id="ARBA00022531"/>
    </source>
</evidence>
<evidence type="ECO:0000313" key="5">
    <source>
        <dbReference type="EMBL" id="GGO69486.1"/>
    </source>
</evidence>
<sequence>MALAALFIAPIWAQTTPAFVAPLAKESLLLDVATTTDGLIAVGERGHVLLSSDGHDWQQQQVPVNATLTAVTVRQQQMWAVGHDALIIASEDGGRSWQVQHYQPELEKPLMDVLFFDAQHGVAIGAYGLFLRTEDGGASWQREPHIELLDEEDIEYLQELKEEDEALYEQELGSILPHFNRLSHIGNRLYLAGEAGLLAFSDNQGKHWQRMGVDYFGSFFDISQAADGRLLAAGLRGNLFVYDDLDGWRPLATGMKSSLNSIVSLDNQQTLIVGNNGYLVWLNDDLSLTQTEEEKAVLNAVGFNGNIVAVTEAGVRFIQK</sequence>
<evidence type="ECO:0000259" key="4">
    <source>
        <dbReference type="Pfam" id="PF14870"/>
    </source>
</evidence>
<dbReference type="AlphaFoldDB" id="A0A917YY82"/>
<dbReference type="Pfam" id="PF14870">
    <property type="entry name" value="PSII_BNR"/>
    <property type="match status" value="2"/>
</dbReference>
<keyword evidence="2" id="KW-0604">Photosystem II</keyword>
<accession>A0A917YY82</accession>
<evidence type="ECO:0000256" key="3">
    <source>
        <dbReference type="SAM" id="SignalP"/>
    </source>
</evidence>
<evidence type="ECO:0000313" key="6">
    <source>
        <dbReference type="Proteomes" id="UP000606935"/>
    </source>
</evidence>
<dbReference type="SUPFAM" id="SSF50939">
    <property type="entry name" value="Sialidases"/>
    <property type="match status" value="1"/>
</dbReference>
<keyword evidence="3" id="KW-0732">Signal</keyword>
<comment type="caution">
    <text evidence="5">The sequence shown here is derived from an EMBL/GenBank/DDBJ whole genome shotgun (WGS) entry which is preliminary data.</text>
</comment>
<feature type="domain" description="Photosynthesis system II assembly factor Ycf48/Hcf136-like" evidence="4">
    <location>
        <begin position="23"/>
        <end position="100"/>
    </location>
</feature>
<reference evidence="5" key="2">
    <citation type="submission" date="2020-09" db="EMBL/GenBank/DDBJ databases">
        <authorList>
            <person name="Sun Q."/>
            <person name="Zhou Y."/>
        </authorList>
    </citation>
    <scope>NUCLEOTIDE SEQUENCE</scope>
    <source>
        <strain evidence="5">CGMCC 1.7086</strain>
    </source>
</reference>
<evidence type="ECO:0000256" key="2">
    <source>
        <dbReference type="ARBA" id="ARBA00023276"/>
    </source>
</evidence>
<keyword evidence="1" id="KW-0602">Photosynthesis</keyword>